<name>X1SFG7_9ZZZZ</name>
<accession>X1SFG7</accession>
<evidence type="ECO:0000313" key="2">
    <source>
        <dbReference type="EMBL" id="GAI74155.1"/>
    </source>
</evidence>
<reference evidence="2" key="1">
    <citation type="journal article" date="2014" name="Front. Microbiol.">
        <title>High frequency of phylogenetically diverse reductive dehalogenase-homologous genes in deep subseafloor sedimentary metagenomes.</title>
        <authorList>
            <person name="Kawai M."/>
            <person name="Futagami T."/>
            <person name="Toyoda A."/>
            <person name="Takaki Y."/>
            <person name="Nishi S."/>
            <person name="Hori S."/>
            <person name="Arai W."/>
            <person name="Tsubouchi T."/>
            <person name="Morono Y."/>
            <person name="Uchiyama I."/>
            <person name="Ito T."/>
            <person name="Fujiyama A."/>
            <person name="Inagaki F."/>
            <person name="Takami H."/>
        </authorList>
    </citation>
    <scope>NUCLEOTIDE SEQUENCE</scope>
    <source>
        <strain evidence="2">Expedition CK06-06</strain>
    </source>
</reference>
<gene>
    <name evidence="2" type="ORF">S12H4_25424</name>
</gene>
<organism evidence="2">
    <name type="scientific">marine sediment metagenome</name>
    <dbReference type="NCBI Taxonomy" id="412755"/>
    <lineage>
        <taxon>unclassified sequences</taxon>
        <taxon>metagenomes</taxon>
        <taxon>ecological metagenomes</taxon>
    </lineage>
</organism>
<feature type="region of interest" description="Disordered" evidence="1">
    <location>
        <begin position="30"/>
        <end position="61"/>
    </location>
</feature>
<feature type="non-terminal residue" evidence="2">
    <location>
        <position position="1"/>
    </location>
</feature>
<dbReference type="Gene3D" id="3.30.360.10">
    <property type="entry name" value="Dihydrodipicolinate Reductase, domain 2"/>
    <property type="match status" value="1"/>
</dbReference>
<comment type="caution">
    <text evidence="2">The sequence shown here is derived from an EMBL/GenBank/DDBJ whole genome shotgun (WGS) entry which is preliminary data.</text>
</comment>
<proteinExistence type="predicted"/>
<protein>
    <submittedName>
        <fullName evidence="2">Uncharacterized protein</fullName>
    </submittedName>
</protein>
<dbReference type="EMBL" id="BARW01014255">
    <property type="protein sequence ID" value="GAI74155.1"/>
    <property type="molecule type" value="Genomic_DNA"/>
</dbReference>
<feature type="non-terminal residue" evidence="2">
    <location>
        <position position="61"/>
    </location>
</feature>
<dbReference type="SUPFAM" id="SSF55347">
    <property type="entry name" value="Glyceraldehyde-3-phosphate dehydrogenase-like, C-terminal domain"/>
    <property type="match status" value="1"/>
</dbReference>
<dbReference type="AlphaFoldDB" id="X1SFG7"/>
<sequence length="61" mass="6595">HILKAKELLDEDYIGDPSSIRIKTAMGATGGWKVPESANKWREDPKMVGGAETGSPVLLDD</sequence>
<evidence type="ECO:0000256" key="1">
    <source>
        <dbReference type="SAM" id="MobiDB-lite"/>
    </source>
</evidence>